<evidence type="ECO:0000313" key="2">
    <source>
        <dbReference type="EMBL" id="CAF1464792.1"/>
    </source>
</evidence>
<dbReference type="Proteomes" id="UP000663842">
    <property type="component" value="Unassembled WGS sequence"/>
</dbReference>
<proteinExistence type="predicted"/>
<evidence type="ECO:0000313" key="11">
    <source>
        <dbReference type="Proteomes" id="UP000663834"/>
    </source>
</evidence>
<evidence type="ECO:0000313" key="9">
    <source>
        <dbReference type="EMBL" id="CAF4023450.1"/>
    </source>
</evidence>
<dbReference type="EMBL" id="CAJNRE010019110">
    <property type="protein sequence ID" value="CAF2188334.1"/>
    <property type="molecule type" value="Genomic_DNA"/>
</dbReference>
<dbReference type="Proteomes" id="UP000663834">
    <property type="component" value="Unassembled WGS sequence"/>
</dbReference>
<evidence type="ECO:0000313" key="6">
    <source>
        <dbReference type="EMBL" id="CAF3765625.1"/>
    </source>
</evidence>
<dbReference type="EMBL" id="CAJNRF010001196">
    <property type="protein sequence ID" value="CAF2000816.1"/>
    <property type="molecule type" value="Genomic_DNA"/>
</dbReference>
<dbReference type="EMBL" id="CAJNRG010014567">
    <property type="protein sequence ID" value="CAF2156476.1"/>
    <property type="molecule type" value="Genomic_DNA"/>
</dbReference>
<evidence type="ECO:0000313" key="4">
    <source>
        <dbReference type="EMBL" id="CAF2156476.1"/>
    </source>
</evidence>
<keyword evidence="12" id="KW-1185">Reference proteome</keyword>
<gene>
    <name evidence="10" type="ORF">BYL167_LOCUS16494</name>
    <name evidence="2" type="ORF">CJN711_LOCUS25315</name>
    <name evidence="9" type="ORF">GIL414_LOCUS13003</name>
    <name evidence="1" type="ORF">KQP761_LOCUS8312</name>
    <name evidence="5" type="ORF">MBJ925_LOCUS34736</name>
    <name evidence="7" type="ORF">OVN521_LOCUS6530</name>
    <name evidence="8" type="ORF">SMN809_LOCUS10655</name>
    <name evidence="6" type="ORF">UXM345_LOCUS2823</name>
    <name evidence="3" type="ORF">WKI299_LOCUS4758</name>
    <name evidence="4" type="ORF">XDN619_LOCUS29721</name>
</gene>
<name>A0A815J161_9BILA</name>
<reference evidence="1" key="1">
    <citation type="submission" date="2021-02" db="EMBL/GenBank/DDBJ databases">
        <authorList>
            <person name="Nowell W R."/>
        </authorList>
    </citation>
    <scope>NUCLEOTIDE SEQUENCE</scope>
</reference>
<evidence type="ECO:0000313" key="5">
    <source>
        <dbReference type="EMBL" id="CAF2188334.1"/>
    </source>
</evidence>
<dbReference type="Proteomes" id="UP000663887">
    <property type="component" value="Unassembled WGS sequence"/>
</dbReference>
<dbReference type="OrthoDB" id="9978909at2759"/>
<dbReference type="EMBL" id="CAJOBG010000688">
    <property type="protein sequence ID" value="CAF3845527.1"/>
    <property type="molecule type" value="Genomic_DNA"/>
</dbReference>
<dbReference type="Proteomes" id="UP000663824">
    <property type="component" value="Unassembled WGS sequence"/>
</dbReference>
<evidence type="ECO:0000313" key="8">
    <source>
        <dbReference type="EMBL" id="CAF3977212.1"/>
    </source>
</evidence>
<dbReference type="Proteomes" id="UP000663866">
    <property type="component" value="Unassembled WGS sequence"/>
</dbReference>
<organism evidence="1 11">
    <name type="scientific">Rotaria magnacalcarata</name>
    <dbReference type="NCBI Taxonomy" id="392030"/>
    <lineage>
        <taxon>Eukaryota</taxon>
        <taxon>Metazoa</taxon>
        <taxon>Spiralia</taxon>
        <taxon>Gnathifera</taxon>
        <taxon>Rotifera</taxon>
        <taxon>Eurotatoria</taxon>
        <taxon>Bdelloidea</taxon>
        <taxon>Philodinida</taxon>
        <taxon>Philodinidae</taxon>
        <taxon>Rotaria</taxon>
    </lineage>
</organism>
<dbReference type="Proteomes" id="UP000681720">
    <property type="component" value="Unassembled WGS sequence"/>
</dbReference>
<accession>A0A815J161</accession>
<dbReference type="Proteomes" id="UP000681967">
    <property type="component" value="Unassembled WGS sequence"/>
</dbReference>
<evidence type="ECO:0000313" key="7">
    <source>
        <dbReference type="EMBL" id="CAF3845527.1"/>
    </source>
</evidence>
<dbReference type="EMBL" id="CAJOBF010000174">
    <property type="protein sequence ID" value="CAF3765625.1"/>
    <property type="molecule type" value="Genomic_DNA"/>
</dbReference>
<dbReference type="Proteomes" id="UP000676336">
    <property type="component" value="Unassembled WGS sequence"/>
</dbReference>
<dbReference type="Proteomes" id="UP000663856">
    <property type="component" value="Unassembled WGS sequence"/>
</dbReference>
<dbReference type="AlphaFoldDB" id="A0A815J161"/>
<evidence type="ECO:0000313" key="1">
    <source>
        <dbReference type="EMBL" id="CAF1372931.1"/>
    </source>
</evidence>
<dbReference type="EMBL" id="CAJOBJ010005182">
    <property type="protein sequence ID" value="CAF4023450.1"/>
    <property type="molecule type" value="Genomic_DNA"/>
</dbReference>
<dbReference type="EMBL" id="CAJNOV010011828">
    <property type="protein sequence ID" value="CAF1464792.1"/>
    <property type="molecule type" value="Genomic_DNA"/>
</dbReference>
<evidence type="ECO:0000313" key="10">
    <source>
        <dbReference type="EMBL" id="CAF4052424.1"/>
    </source>
</evidence>
<dbReference type="EMBL" id="CAJNOW010003190">
    <property type="protein sequence ID" value="CAF1372931.1"/>
    <property type="molecule type" value="Genomic_DNA"/>
</dbReference>
<evidence type="ECO:0000313" key="12">
    <source>
        <dbReference type="Proteomes" id="UP000663866"/>
    </source>
</evidence>
<sequence>MIANDGIVSVDAVLAVLSNEEEFIFKPFQSGPTNDIGAIECGKVVSRMNKPIFDYQIGDKTNSSVFNSVFYYRITLTIPETKQVVMEFYENHLPLLCQMCSKQEVRYSTTIEGESQSMGTIRKGYA</sequence>
<dbReference type="EMBL" id="CAJOBH010006319">
    <property type="protein sequence ID" value="CAF4052424.1"/>
    <property type="molecule type" value="Genomic_DNA"/>
</dbReference>
<evidence type="ECO:0000313" key="3">
    <source>
        <dbReference type="EMBL" id="CAF2000816.1"/>
    </source>
</evidence>
<protein>
    <submittedName>
        <fullName evidence="1">Uncharacterized protein</fullName>
    </submittedName>
</protein>
<dbReference type="Proteomes" id="UP000663855">
    <property type="component" value="Unassembled WGS sequence"/>
</dbReference>
<dbReference type="EMBL" id="CAJOBI010003678">
    <property type="protein sequence ID" value="CAF3977212.1"/>
    <property type="molecule type" value="Genomic_DNA"/>
</dbReference>
<comment type="caution">
    <text evidence="1">The sequence shown here is derived from an EMBL/GenBank/DDBJ whole genome shotgun (WGS) entry which is preliminary data.</text>
</comment>